<protein>
    <submittedName>
        <fullName evidence="1">Uncharacterized protein</fullName>
    </submittedName>
</protein>
<evidence type="ECO:0000313" key="1">
    <source>
        <dbReference type="EMBL" id="MYD88976.1"/>
    </source>
</evidence>
<comment type="caution">
    <text evidence="1">The sequence shown here is derived from an EMBL/GenBank/DDBJ whole genome shotgun (WGS) entry which is preliminary data.</text>
</comment>
<organism evidence="1">
    <name type="scientific">Caldilineaceae bacterium SB0662_bin_9</name>
    <dbReference type="NCBI Taxonomy" id="2605258"/>
    <lineage>
        <taxon>Bacteria</taxon>
        <taxon>Bacillati</taxon>
        <taxon>Chloroflexota</taxon>
        <taxon>Caldilineae</taxon>
        <taxon>Caldilineales</taxon>
        <taxon>Caldilineaceae</taxon>
    </lineage>
</organism>
<name>A0A6B1DQ91_9CHLR</name>
<sequence>MPKTLHIQTTVMPGGKIVIVDQDLAEGETVEVFVTKSPPTTQRSVIDILAEAPGHRVFETEDAVNDYLESERESWER</sequence>
<dbReference type="AlphaFoldDB" id="A0A6B1DQ91"/>
<proteinExistence type="predicted"/>
<reference evidence="1" key="1">
    <citation type="submission" date="2019-09" db="EMBL/GenBank/DDBJ databases">
        <title>Characterisation of the sponge microbiome using genome-centric metagenomics.</title>
        <authorList>
            <person name="Engelberts J.P."/>
            <person name="Robbins S.J."/>
            <person name="De Goeij J.M."/>
            <person name="Aranda M."/>
            <person name="Bell S.C."/>
            <person name="Webster N.S."/>
        </authorList>
    </citation>
    <scope>NUCLEOTIDE SEQUENCE</scope>
    <source>
        <strain evidence="1">SB0662_bin_9</strain>
    </source>
</reference>
<gene>
    <name evidence="1" type="ORF">F4Y08_01360</name>
</gene>
<accession>A0A6B1DQ91</accession>
<dbReference type="EMBL" id="VXPY01000012">
    <property type="protein sequence ID" value="MYD88976.1"/>
    <property type="molecule type" value="Genomic_DNA"/>
</dbReference>